<dbReference type="GO" id="GO:0032039">
    <property type="term" value="C:integrator complex"/>
    <property type="evidence" value="ECO:0007669"/>
    <property type="project" value="TreeGrafter"/>
</dbReference>
<dbReference type="STRING" id="451379.A0A0N5AJR0"/>
<evidence type="ECO:0000256" key="2">
    <source>
        <dbReference type="ARBA" id="ARBA00023242"/>
    </source>
</evidence>
<dbReference type="PANTHER" id="PTHR20938">
    <property type="entry name" value="INTEGRATOR COMPLEX SUBUNIT 4"/>
    <property type="match status" value="1"/>
</dbReference>
<dbReference type="Gene3D" id="1.25.10.10">
    <property type="entry name" value="Leucine-rich Repeat Variant"/>
    <property type="match status" value="2"/>
</dbReference>
<dbReference type="InterPro" id="IPR011989">
    <property type="entry name" value="ARM-like"/>
</dbReference>
<accession>A0A0N5AJR0</accession>
<reference evidence="5" key="1">
    <citation type="submission" date="2017-02" db="UniProtKB">
        <authorList>
            <consortium name="WormBaseParasite"/>
        </authorList>
    </citation>
    <scope>IDENTIFICATION</scope>
</reference>
<dbReference type="InterPro" id="IPR057412">
    <property type="entry name" value="INTS4_C"/>
</dbReference>
<name>A0A0N5AJR0_9BILA</name>
<dbReference type="PANTHER" id="PTHR20938:SF0">
    <property type="entry name" value="INTEGRATOR COMPLEX SUBUNIT 4"/>
    <property type="match status" value="1"/>
</dbReference>
<evidence type="ECO:0000259" key="3">
    <source>
        <dbReference type="Pfam" id="PF25458"/>
    </source>
</evidence>
<keyword evidence="4" id="KW-1185">Reference proteome</keyword>
<dbReference type="SUPFAM" id="SSF48371">
    <property type="entry name" value="ARM repeat"/>
    <property type="match status" value="1"/>
</dbReference>
<evidence type="ECO:0000256" key="1">
    <source>
        <dbReference type="ARBA" id="ARBA00004123"/>
    </source>
</evidence>
<dbReference type="Pfam" id="PF25458">
    <property type="entry name" value="INTS4_C"/>
    <property type="match status" value="1"/>
</dbReference>
<feature type="domain" description="Integrator complex subunit 4/Protein SIEL C-terminal Ig-like" evidence="3">
    <location>
        <begin position="647"/>
        <end position="792"/>
    </location>
</feature>
<dbReference type="WBParaSite" id="SMUV_0000470501-mRNA-1">
    <property type="protein sequence ID" value="SMUV_0000470501-mRNA-1"/>
    <property type="gene ID" value="SMUV_0000470501"/>
</dbReference>
<dbReference type="InterPro" id="IPR016024">
    <property type="entry name" value="ARM-type_fold"/>
</dbReference>
<evidence type="ECO:0000313" key="5">
    <source>
        <dbReference type="WBParaSite" id="SMUV_0000470501-mRNA-1"/>
    </source>
</evidence>
<dbReference type="GO" id="GO:0016180">
    <property type="term" value="P:snRNA processing"/>
    <property type="evidence" value="ECO:0007669"/>
    <property type="project" value="TreeGrafter"/>
</dbReference>
<evidence type="ECO:0000313" key="4">
    <source>
        <dbReference type="Proteomes" id="UP000046393"/>
    </source>
</evidence>
<sequence>MANDRDDRVRVSAVKALSACSETEECLSCELYDVIKKLCGDTEKLVRIEALKILKSFADRYGEREVNDTKSSMLLVDNAFTVVCHAVNDAEVYNFHLIYFLRGSWTFLLLISVRAEAATLLGKFSRVSDSFLLQTLDKKLLNAMRMSKVSVPRRSQSSFARRELSSSWSVYSSGKKLNECAPMEKCDDEQSSMIPTGACGAFVSALEDEFMVVRQAGVRSLGQLAANRPAFANMALDHLVDMFNDEIEEVSSSRCYSCTCTIGGSWCFAAGSDKLLDSREALRLLLAKANLGTSECLKCCLKALLNCMRLYPIDRQPTYRCLSHLGRRHASLVQPLVDELLGLDPLFDITEPALEDVYYLAKLILVLNAASEESIICEYLPSFAIQHYRYLRLSMPSIVPSIVVMVIFILKIFAKNGIRTTNLNIFEKRNLGKHAKDLLEKYYEALQEATKIIEPLKRRELYLRIKSDMDSLCEMDEEISGAAHFISGLLDVFSRYELVSQMILFGGDLLTAFNIAEQGLVVVDNLEYGFLSVGGALLALVSELRFRLRMIAIASRLILCPGLYENAEEVVNLELSLFKRRLDELSDQAMQSTVSLVNGFSSFLENFSSESKKYLDGRNLLKMFQSYVLVLPKKFMSLDGINTKWAEIVEPLEEDSDPVRFIAGLPVGIPFNVLLHNFEQTDIENFRMQITYPDMSTCTFCPRKRDYRYLPSKKVRLICDVCMVQSNPWSSPARVRVGCVFEVPLQAGIPLRNENIHAVPEVFIGRRTNLIPVPESLYCDKQAAVEVSIYPMFKQC</sequence>
<keyword evidence="2" id="KW-0539">Nucleus</keyword>
<dbReference type="Proteomes" id="UP000046393">
    <property type="component" value="Unplaced"/>
</dbReference>
<dbReference type="AlphaFoldDB" id="A0A0N5AJR0"/>
<protein>
    <submittedName>
        <fullName evidence="5">Rapamycin-insensitive companion of mTOR</fullName>
    </submittedName>
</protein>
<organism evidence="4 5">
    <name type="scientific">Syphacia muris</name>
    <dbReference type="NCBI Taxonomy" id="451379"/>
    <lineage>
        <taxon>Eukaryota</taxon>
        <taxon>Metazoa</taxon>
        <taxon>Ecdysozoa</taxon>
        <taxon>Nematoda</taxon>
        <taxon>Chromadorea</taxon>
        <taxon>Rhabditida</taxon>
        <taxon>Spirurina</taxon>
        <taxon>Oxyuridomorpha</taxon>
        <taxon>Oxyuroidea</taxon>
        <taxon>Oxyuridae</taxon>
        <taxon>Syphacia</taxon>
    </lineage>
</organism>
<proteinExistence type="predicted"/>
<comment type="subcellular location">
    <subcellularLocation>
        <location evidence="1">Nucleus</location>
    </subcellularLocation>
</comment>